<dbReference type="PROSITE" id="PS50005">
    <property type="entry name" value="TPR"/>
    <property type="match status" value="1"/>
</dbReference>
<dbReference type="SUPFAM" id="SSF48452">
    <property type="entry name" value="TPR-like"/>
    <property type="match status" value="1"/>
</dbReference>
<keyword evidence="1" id="KW-0802">TPR repeat</keyword>
<evidence type="ECO:0000313" key="5">
    <source>
        <dbReference type="Proteomes" id="UP000249061"/>
    </source>
</evidence>
<accession>A0A2W5SWR6</accession>
<feature type="transmembrane region" description="Helical" evidence="3">
    <location>
        <begin position="164"/>
        <end position="186"/>
    </location>
</feature>
<keyword evidence="3" id="KW-0812">Transmembrane</keyword>
<feature type="transmembrane region" description="Helical" evidence="3">
    <location>
        <begin position="213"/>
        <end position="235"/>
    </location>
</feature>
<evidence type="ECO:0000313" key="4">
    <source>
        <dbReference type="EMBL" id="PZR05203.1"/>
    </source>
</evidence>
<dbReference type="Proteomes" id="UP000249061">
    <property type="component" value="Unassembled WGS sequence"/>
</dbReference>
<evidence type="ECO:0008006" key="6">
    <source>
        <dbReference type="Google" id="ProtNLM"/>
    </source>
</evidence>
<keyword evidence="3" id="KW-1133">Transmembrane helix</keyword>
<dbReference type="EMBL" id="QFQP01000047">
    <property type="protein sequence ID" value="PZR05203.1"/>
    <property type="molecule type" value="Genomic_DNA"/>
</dbReference>
<evidence type="ECO:0000256" key="3">
    <source>
        <dbReference type="SAM" id="Phobius"/>
    </source>
</evidence>
<dbReference type="InterPro" id="IPR011990">
    <property type="entry name" value="TPR-like_helical_dom_sf"/>
</dbReference>
<evidence type="ECO:0000256" key="1">
    <source>
        <dbReference type="PROSITE-ProRule" id="PRU00339"/>
    </source>
</evidence>
<gene>
    <name evidence="4" type="ORF">DI536_32700</name>
</gene>
<dbReference type="InterPro" id="IPR019734">
    <property type="entry name" value="TPR_rpt"/>
</dbReference>
<comment type="caution">
    <text evidence="4">The sequence shown here is derived from an EMBL/GenBank/DDBJ whole genome shotgun (WGS) entry which is preliminary data.</text>
</comment>
<keyword evidence="3" id="KW-0472">Membrane</keyword>
<sequence>MALTCATVAYSANPKASALAKDADRLYKDNKYKEAAEKLREAYDTEPSALYLYNIARAYDQAGELEAALEYYRTYVGLDAQDTQPELIKKANLAMDRLRTLVAKAEAAKQVNDAEKTRLQSDAAKAEARADAEAAEARKQRREFEEKEKQRKAQEAQTVNVRKVAAFATGGVAAAGLVTALSFGIASAVNRDAFRSAATLDDKRRLETETRTTAAVTDISLLVGIAAGVTAVILYPKGEPPAGTVKVVVSPINGGGYAGVGASF</sequence>
<proteinExistence type="predicted"/>
<keyword evidence="2" id="KW-0175">Coiled coil</keyword>
<dbReference type="AlphaFoldDB" id="A0A2W5SWR6"/>
<dbReference type="Gene3D" id="1.25.40.10">
    <property type="entry name" value="Tetratricopeptide repeat domain"/>
    <property type="match status" value="1"/>
</dbReference>
<protein>
    <recommendedName>
        <fullName evidence="6">Tetratricopeptide repeat protein</fullName>
    </recommendedName>
</protein>
<feature type="coiled-coil region" evidence="2">
    <location>
        <begin position="88"/>
        <end position="157"/>
    </location>
</feature>
<reference evidence="4 5" key="1">
    <citation type="submission" date="2017-08" db="EMBL/GenBank/DDBJ databases">
        <title>Infants hospitalized years apart are colonized by the same room-sourced microbial strains.</title>
        <authorList>
            <person name="Brooks B."/>
            <person name="Olm M.R."/>
            <person name="Firek B.A."/>
            <person name="Baker R."/>
            <person name="Thomas B.C."/>
            <person name="Morowitz M.J."/>
            <person name="Banfield J.F."/>
        </authorList>
    </citation>
    <scope>NUCLEOTIDE SEQUENCE [LARGE SCALE GENOMIC DNA]</scope>
    <source>
        <strain evidence="4">S2_003_000_R2_14</strain>
    </source>
</reference>
<name>A0A2W5SWR6_9BACT</name>
<evidence type="ECO:0000256" key="2">
    <source>
        <dbReference type="SAM" id="Coils"/>
    </source>
</evidence>
<organism evidence="4 5">
    <name type="scientific">Archangium gephyra</name>
    <dbReference type="NCBI Taxonomy" id="48"/>
    <lineage>
        <taxon>Bacteria</taxon>
        <taxon>Pseudomonadati</taxon>
        <taxon>Myxococcota</taxon>
        <taxon>Myxococcia</taxon>
        <taxon>Myxococcales</taxon>
        <taxon>Cystobacterineae</taxon>
        <taxon>Archangiaceae</taxon>
        <taxon>Archangium</taxon>
    </lineage>
</organism>
<feature type="repeat" description="TPR" evidence="1">
    <location>
        <begin position="49"/>
        <end position="82"/>
    </location>
</feature>